<gene>
    <name evidence="8" type="ORF">V8G54_000060</name>
    <name evidence="6" type="ORF">V8G54_000158</name>
    <name evidence="5" type="ORF">V8G54_000160</name>
    <name evidence="4" type="ORF">V8G54_000162</name>
    <name evidence="3" type="ORF">V8G54_000164</name>
    <name evidence="7" type="ORF">V8G54_000166</name>
    <name evidence="1" type="ORF">V8G54_001202</name>
    <name evidence="2" type="ORF">V8G54_001204</name>
</gene>
<feature type="non-terminal residue" evidence="8">
    <location>
        <position position="1"/>
    </location>
</feature>
<proteinExistence type="predicted"/>
<organism evidence="8 9">
    <name type="scientific">Vigna mungo</name>
    <name type="common">Black gram</name>
    <name type="synonym">Phaseolus mungo</name>
    <dbReference type="NCBI Taxonomy" id="3915"/>
    <lineage>
        <taxon>Eukaryota</taxon>
        <taxon>Viridiplantae</taxon>
        <taxon>Streptophyta</taxon>
        <taxon>Embryophyta</taxon>
        <taxon>Tracheophyta</taxon>
        <taxon>Spermatophyta</taxon>
        <taxon>Magnoliopsida</taxon>
        <taxon>eudicotyledons</taxon>
        <taxon>Gunneridae</taxon>
        <taxon>Pentapetalae</taxon>
        <taxon>rosids</taxon>
        <taxon>fabids</taxon>
        <taxon>Fabales</taxon>
        <taxon>Fabaceae</taxon>
        <taxon>Papilionoideae</taxon>
        <taxon>50 kb inversion clade</taxon>
        <taxon>NPAAA clade</taxon>
        <taxon>indigoferoid/millettioid clade</taxon>
        <taxon>Phaseoleae</taxon>
        <taxon>Vigna</taxon>
    </lineage>
</organism>
<dbReference type="AlphaFoldDB" id="A0AAQ3PDA6"/>
<dbReference type="EMBL" id="CP144701">
    <property type="protein sequence ID" value="WVZ26808.1"/>
    <property type="molecule type" value="Genomic_DNA"/>
</dbReference>
<keyword evidence="8" id="KW-0496">Mitochondrion</keyword>
<keyword evidence="9" id="KW-1185">Reference proteome</keyword>
<dbReference type="Proteomes" id="UP001374535">
    <property type="component" value="Chromosome 1"/>
</dbReference>
<dbReference type="EMBL" id="CP144701">
    <property type="protein sequence ID" value="WVZ26816.1"/>
    <property type="molecule type" value="Genomic_DNA"/>
</dbReference>
<dbReference type="Proteomes" id="UP001374535">
    <property type="component" value="Mitochondrion MT"/>
</dbReference>
<evidence type="ECO:0000313" key="9">
    <source>
        <dbReference type="Proteomes" id="UP001374535"/>
    </source>
</evidence>
<name>A0AAQ3PDA6_VIGMU</name>
<sequence>FGGGISGTELHLGAKVSFNLSEAEKDRLKGITEESGRFLCLAQHAGSVVEHQGCHWGYRVEVKRLEKDLFVSQLDLDQTLNVIIDMNAELKASIVAHTNCQ</sequence>
<dbReference type="EMBL" id="CP144701">
    <property type="protein sequence ID" value="WVZ26810.1"/>
    <property type="molecule type" value="Genomic_DNA"/>
</dbReference>
<protein>
    <submittedName>
        <fullName evidence="8">Uncharacterized protein</fullName>
    </submittedName>
</protein>
<evidence type="ECO:0000313" key="1">
    <source>
        <dbReference type="EMBL" id="WVZ22658.1"/>
    </source>
</evidence>
<reference evidence="8" key="2">
    <citation type="submission" date="2024-01" db="EMBL/GenBank/DDBJ databases">
        <authorList>
            <person name="Junaid A."/>
            <person name="Bhatia S."/>
        </authorList>
    </citation>
    <scope>NUCLEOTIDE SEQUENCE</scope>
    <source>
        <strain evidence="8">Urdbean</strain>
        <tissue evidence="8">Leaf</tissue>
    </source>
</reference>
<evidence type="ECO:0000313" key="5">
    <source>
        <dbReference type="EMBL" id="WVZ26810.1"/>
    </source>
</evidence>
<accession>A0AAQ3PDA6</accession>
<dbReference type="EMBL" id="CP144700">
    <property type="protein sequence ID" value="WVZ22660.1"/>
    <property type="molecule type" value="Genomic_DNA"/>
</dbReference>
<reference evidence="8 9" key="1">
    <citation type="journal article" date="2023" name="Life. Sci Alliance">
        <title>Evolutionary insights into 3D genome organization and epigenetic landscape of Vigna mungo.</title>
        <authorList>
            <person name="Junaid A."/>
            <person name="Singh B."/>
            <person name="Bhatia S."/>
        </authorList>
    </citation>
    <scope>NUCLEOTIDE SEQUENCE [LARGE SCALE GENOMIC DNA]</scope>
    <source>
        <strain evidence="8">Urdbean</strain>
    </source>
</reference>
<evidence type="ECO:0000313" key="6">
    <source>
        <dbReference type="EMBL" id="WVZ26812.1"/>
    </source>
</evidence>
<evidence type="ECO:0000313" key="4">
    <source>
        <dbReference type="EMBL" id="WVZ26808.1"/>
    </source>
</evidence>
<dbReference type="EMBL" id="CP144700">
    <property type="protein sequence ID" value="WVZ22658.1"/>
    <property type="molecule type" value="Genomic_DNA"/>
</dbReference>
<evidence type="ECO:0000313" key="8">
    <source>
        <dbReference type="EMBL" id="WVZ26816.1"/>
    </source>
</evidence>
<geneLocation type="mitochondrion" evidence="8"/>
<dbReference type="EMBL" id="CP144701">
    <property type="protein sequence ID" value="WVZ26812.1"/>
    <property type="molecule type" value="Genomic_DNA"/>
</dbReference>
<evidence type="ECO:0000313" key="3">
    <source>
        <dbReference type="EMBL" id="WVZ26806.1"/>
    </source>
</evidence>
<dbReference type="EMBL" id="CP144701">
    <property type="protein sequence ID" value="WVZ26806.1"/>
    <property type="molecule type" value="Genomic_DNA"/>
</dbReference>
<evidence type="ECO:0000313" key="2">
    <source>
        <dbReference type="EMBL" id="WVZ22660.1"/>
    </source>
</evidence>
<evidence type="ECO:0000313" key="7">
    <source>
        <dbReference type="EMBL" id="WVZ26814.1"/>
    </source>
</evidence>
<dbReference type="EMBL" id="CP144701">
    <property type="protein sequence ID" value="WVZ26814.1"/>
    <property type="molecule type" value="Genomic_DNA"/>
</dbReference>